<dbReference type="EMBL" id="JAULSV010000001">
    <property type="protein sequence ID" value="KAK0657696.1"/>
    <property type="molecule type" value="Genomic_DNA"/>
</dbReference>
<keyword evidence="3" id="KW-1185">Reference proteome</keyword>
<proteinExistence type="predicted"/>
<protein>
    <submittedName>
        <fullName evidence="2">Uncharacterized protein</fullName>
    </submittedName>
</protein>
<dbReference type="Proteomes" id="UP001174936">
    <property type="component" value="Unassembled WGS sequence"/>
</dbReference>
<accession>A0AA40CZX9</accession>
<feature type="region of interest" description="Disordered" evidence="1">
    <location>
        <begin position="13"/>
        <end position="34"/>
    </location>
</feature>
<sequence>MLNGLIQAVISSTQLGQQTTPEFSSKSGRNREERRVIQTRKWMCSYPFPSRELAQLEDNGYANKAGGP</sequence>
<feature type="compositionally biased region" description="Polar residues" evidence="1">
    <location>
        <begin position="13"/>
        <end position="27"/>
    </location>
</feature>
<evidence type="ECO:0000313" key="2">
    <source>
        <dbReference type="EMBL" id="KAK0657696.1"/>
    </source>
</evidence>
<comment type="caution">
    <text evidence="2">The sequence shown here is derived from an EMBL/GenBank/DDBJ whole genome shotgun (WGS) entry which is preliminary data.</text>
</comment>
<organism evidence="2 3">
    <name type="scientific">Cercophora newfieldiana</name>
    <dbReference type="NCBI Taxonomy" id="92897"/>
    <lineage>
        <taxon>Eukaryota</taxon>
        <taxon>Fungi</taxon>
        <taxon>Dikarya</taxon>
        <taxon>Ascomycota</taxon>
        <taxon>Pezizomycotina</taxon>
        <taxon>Sordariomycetes</taxon>
        <taxon>Sordariomycetidae</taxon>
        <taxon>Sordariales</taxon>
        <taxon>Lasiosphaeriaceae</taxon>
        <taxon>Cercophora</taxon>
    </lineage>
</organism>
<dbReference type="AlphaFoldDB" id="A0AA40CZX9"/>
<evidence type="ECO:0000313" key="3">
    <source>
        <dbReference type="Proteomes" id="UP001174936"/>
    </source>
</evidence>
<evidence type="ECO:0000256" key="1">
    <source>
        <dbReference type="SAM" id="MobiDB-lite"/>
    </source>
</evidence>
<gene>
    <name evidence="2" type="ORF">B0T16DRAFT_67083</name>
</gene>
<name>A0AA40CZX9_9PEZI</name>
<reference evidence="2" key="1">
    <citation type="submission" date="2023-06" db="EMBL/GenBank/DDBJ databases">
        <title>Genome-scale phylogeny and comparative genomics of the fungal order Sordariales.</title>
        <authorList>
            <consortium name="Lawrence Berkeley National Laboratory"/>
            <person name="Hensen N."/>
            <person name="Bonometti L."/>
            <person name="Westerberg I."/>
            <person name="Brannstrom I.O."/>
            <person name="Guillou S."/>
            <person name="Cros-Aarteil S."/>
            <person name="Calhoun S."/>
            <person name="Haridas S."/>
            <person name="Kuo A."/>
            <person name="Mondo S."/>
            <person name="Pangilinan J."/>
            <person name="Riley R."/>
            <person name="Labutti K."/>
            <person name="Andreopoulos B."/>
            <person name="Lipzen A."/>
            <person name="Chen C."/>
            <person name="Yanf M."/>
            <person name="Daum C."/>
            <person name="Ng V."/>
            <person name="Clum A."/>
            <person name="Steindorff A."/>
            <person name="Ohm R."/>
            <person name="Martin F."/>
            <person name="Silar P."/>
            <person name="Natvig D."/>
            <person name="Lalanne C."/>
            <person name="Gautier V."/>
            <person name="Ament-Velasquez S.L."/>
            <person name="Kruys A."/>
            <person name="Hutchinson M.I."/>
            <person name="Powell A.J."/>
            <person name="Barry K."/>
            <person name="Miller A.N."/>
            <person name="Grigoriev I.V."/>
            <person name="Debuchy R."/>
            <person name="Gladieux P."/>
            <person name="Thoren M.H."/>
            <person name="Johannesson H."/>
        </authorList>
    </citation>
    <scope>NUCLEOTIDE SEQUENCE</scope>
    <source>
        <strain evidence="2">SMH2532-1</strain>
    </source>
</reference>